<gene>
    <name evidence="6" type="ORF">OB955_01175</name>
    <name evidence="5" type="ORF">OB960_03760</name>
</gene>
<dbReference type="EMBL" id="JAOPKA010000001">
    <property type="protein sequence ID" value="MCU4740513.1"/>
    <property type="molecule type" value="Genomic_DNA"/>
</dbReference>
<evidence type="ECO:0000256" key="1">
    <source>
        <dbReference type="ARBA" id="ARBA00008520"/>
    </source>
</evidence>
<name>A0AAP3E0M6_9EURY</name>
<dbReference type="PANTHER" id="PTHR43649:SF34">
    <property type="entry name" value="ABC TRANSPORTER PERIPLASMIC-BINDING PROTEIN YCJN-RELATED"/>
    <property type="match status" value="1"/>
</dbReference>
<evidence type="ECO:0000313" key="7">
    <source>
        <dbReference type="Proteomes" id="UP001320972"/>
    </source>
</evidence>
<dbReference type="EMBL" id="JAOPKB010000001">
    <property type="protein sequence ID" value="MCU4971351.1"/>
    <property type="molecule type" value="Genomic_DNA"/>
</dbReference>
<dbReference type="Gene3D" id="3.40.190.10">
    <property type="entry name" value="Periplasmic binding protein-like II"/>
    <property type="match status" value="2"/>
</dbReference>
<feature type="region of interest" description="Disordered" evidence="4">
    <location>
        <begin position="458"/>
        <end position="483"/>
    </location>
</feature>
<evidence type="ECO:0000313" key="6">
    <source>
        <dbReference type="EMBL" id="MCU4971351.1"/>
    </source>
</evidence>
<evidence type="ECO:0000256" key="3">
    <source>
        <dbReference type="ARBA" id="ARBA00022729"/>
    </source>
</evidence>
<comment type="similarity">
    <text evidence="1">Belongs to the bacterial solute-binding protein 1 family.</text>
</comment>
<keyword evidence="2" id="KW-0813">Transport</keyword>
<dbReference type="PROSITE" id="PS51318">
    <property type="entry name" value="TAT"/>
    <property type="match status" value="1"/>
</dbReference>
<protein>
    <submittedName>
        <fullName evidence="5">Extracellular solute-binding protein</fullName>
    </submittedName>
</protein>
<reference evidence="5 7" key="1">
    <citation type="submission" date="2022-09" db="EMBL/GenBank/DDBJ databases">
        <title>Enrichment on poylsaccharides allowed isolation of novel metabolic and taxonomic groups of Haloarchaea.</title>
        <authorList>
            <person name="Sorokin D.Y."/>
            <person name="Elcheninov A.G."/>
            <person name="Khizhniak T.V."/>
            <person name="Kolganova T.V."/>
            <person name="Kublanov I.V."/>
        </authorList>
    </citation>
    <scope>NUCLEOTIDE SEQUENCE</scope>
    <source>
        <strain evidence="6 7">AArc-m2/3/4</strain>
        <strain evidence="5">AArc-xg1-1</strain>
    </source>
</reference>
<dbReference type="Pfam" id="PF01547">
    <property type="entry name" value="SBP_bac_1"/>
    <property type="match status" value="1"/>
</dbReference>
<dbReference type="AlphaFoldDB" id="A0AAP3E0M6"/>
<dbReference type="InterPro" id="IPR050490">
    <property type="entry name" value="Bact_solute-bd_prot1"/>
</dbReference>
<dbReference type="Proteomes" id="UP001320972">
    <property type="component" value="Unassembled WGS sequence"/>
</dbReference>
<dbReference type="RefSeq" id="WP_338002340.1">
    <property type="nucleotide sequence ID" value="NZ_JAOPKA010000001.1"/>
</dbReference>
<comment type="caution">
    <text evidence="5">The sequence shown here is derived from an EMBL/GenBank/DDBJ whole genome shotgun (WGS) entry which is preliminary data.</text>
</comment>
<dbReference type="InterPro" id="IPR006311">
    <property type="entry name" value="TAT_signal"/>
</dbReference>
<dbReference type="PANTHER" id="PTHR43649">
    <property type="entry name" value="ARABINOSE-BINDING PROTEIN-RELATED"/>
    <property type="match status" value="1"/>
</dbReference>
<dbReference type="Proteomes" id="UP001321018">
    <property type="component" value="Unassembled WGS sequence"/>
</dbReference>
<dbReference type="SUPFAM" id="SSF53850">
    <property type="entry name" value="Periplasmic binding protein-like II"/>
    <property type="match status" value="1"/>
</dbReference>
<organism evidence="5 8">
    <name type="scientific">Natronoglomus mannanivorans</name>
    <dbReference type="NCBI Taxonomy" id="2979990"/>
    <lineage>
        <taxon>Archaea</taxon>
        <taxon>Methanobacteriati</taxon>
        <taxon>Methanobacteriota</taxon>
        <taxon>Stenosarchaea group</taxon>
        <taxon>Halobacteria</taxon>
        <taxon>Halobacteriales</taxon>
        <taxon>Natrialbaceae</taxon>
        <taxon>Natronoglomus</taxon>
    </lineage>
</organism>
<evidence type="ECO:0000256" key="2">
    <source>
        <dbReference type="ARBA" id="ARBA00022448"/>
    </source>
</evidence>
<evidence type="ECO:0000256" key="4">
    <source>
        <dbReference type="SAM" id="MobiDB-lite"/>
    </source>
</evidence>
<evidence type="ECO:0000313" key="8">
    <source>
        <dbReference type="Proteomes" id="UP001321018"/>
    </source>
</evidence>
<keyword evidence="7" id="KW-1185">Reference proteome</keyword>
<evidence type="ECO:0000313" key="5">
    <source>
        <dbReference type="EMBL" id="MCU4740513.1"/>
    </source>
</evidence>
<dbReference type="InterPro" id="IPR006059">
    <property type="entry name" value="SBP"/>
</dbReference>
<keyword evidence="3" id="KW-0732">Signal</keyword>
<accession>A0AAP3E0M6</accession>
<sequence length="483" mass="53292">MPEKYSQGTRTDGSRVSRRTFVKAAGASGAAVSLAGCIYGDDGDGEDAVVFGFDPDSADDVGDEIVQLFYDNGLDEDIDVELQPGASDTGERRDNYETLLDTGETEPDIMLMDNGWVNVFIQRGLIANLSEVLEDDEVSRIDDEYFEAFTDTARDPDSDELYGVPLFPDFGTMQYRKDYAREAGYDDDDFEEWATEPMSWEEWSQITAEMVEESDANFGLSTQMAIYEGTSCCSFNEVLTSWGGGYFGGEENLFGPVGERDVTVDEEEFVDALRMLRTFVDGDDENALEDYEGDLAPSDITQWSEDESLPQMENGSAAMHRNWPYAIVNNAEEFGVDNYGTMPIPYAVSEDEAAQDGMGGTASALGGWHIVMNPNSERQEESLEVIRAAMEDDFNLGLLDLWGWLPPKPELFDSQEAEDLEPIGNYMDTLRVAGENAVARPVTEVWGTQSELIAQEVNSAVAGNKSPQEAAEDLQSGLEDTES</sequence>
<proteinExistence type="inferred from homology"/>